<evidence type="ECO:0000256" key="2">
    <source>
        <dbReference type="SAM" id="MobiDB-lite"/>
    </source>
</evidence>
<feature type="region of interest" description="Disordered" evidence="2">
    <location>
        <begin position="1"/>
        <end position="66"/>
    </location>
</feature>
<evidence type="ECO:0000259" key="3">
    <source>
        <dbReference type="Pfam" id="PF04548"/>
    </source>
</evidence>
<dbReference type="GO" id="GO:0005525">
    <property type="term" value="F:GTP binding"/>
    <property type="evidence" value="ECO:0007669"/>
    <property type="project" value="InterPro"/>
</dbReference>
<evidence type="ECO:0000256" key="1">
    <source>
        <dbReference type="ARBA" id="ARBA00022741"/>
    </source>
</evidence>
<dbReference type="Pfam" id="PF04548">
    <property type="entry name" value="AIG1"/>
    <property type="match status" value="1"/>
</dbReference>
<gene>
    <name evidence="4" type="ORF">EST38_g7208</name>
</gene>
<dbReference type="AlphaFoldDB" id="A0A4Q2DFP9"/>
<dbReference type="Gene3D" id="3.40.50.300">
    <property type="entry name" value="P-loop containing nucleotide triphosphate hydrolases"/>
    <property type="match status" value="1"/>
</dbReference>
<evidence type="ECO:0000313" key="5">
    <source>
        <dbReference type="Proteomes" id="UP000290288"/>
    </source>
</evidence>
<keyword evidence="1" id="KW-0547">Nucleotide-binding</keyword>
<evidence type="ECO:0000313" key="4">
    <source>
        <dbReference type="EMBL" id="RXW18647.1"/>
    </source>
</evidence>
<dbReference type="SUPFAM" id="SSF52540">
    <property type="entry name" value="P-loop containing nucleoside triphosphate hydrolases"/>
    <property type="match status" value="1"/>
</dbReference>
<comment type="caution">
    <text evidence="4">The sequence shown here is derived from an EMBL/GenBank/DDBJ whole genome shotgun (WGS) entry which is preliminary data.</text>
</comment>
<proteinExistence type="predicted"/>
<protein>
    <recommendedName>
        <fullName evidence="3">AIG1-type G domain-containing protein</fullName>
    </recommendedName>
</protein>
<sequence length="407" mass="44250">MPASTLAPPAQPKTRTRGRSPSGIPRYRIETKFSPKSKKFKPAKRDPTPDAPAGPAPKPNGAAQPNDEAHILVMGPSGSGKTSFINLASNSSLPVSSGLKSCTKEVAVSEPFQVDGQRVRLIDTPGFDDSSQSDGDVLANIAGFLAQEFTQGKRLHGILYFHRIADVRMGAVAKKNLVMFQKMCGEHAYPNVVIVTTRWNEVNTLVAESRESELRSKDAFFRSIAEAGAPLMRYGRTEACTQTIIRKALERQPVVLTIQQQMVVKGKKVADTDAGMRLQVERMDSIEKCKEVLKGLVQQIEVLKEGNDTDGLKGLEGDVRELRDKVRELQEGNPRLISRQNSESWELVVASPSGVENFETPSLLAERVPSFASDEGDADPPIIGALPLEPEEEDGSSTSTSAERSSA</sequence>
<dbReference type="InterPro" id="IPR027417">
    <property type="entry name" value="P-loop_NTPase"/>
</dbReference>
<feature type="domain" description="AIG1-type G" evidence="3">
    <location>
        <begin position="70"/>
        <end position="202"/>
    </location>
</feature>
<dbReference type="InterPro" id="IPR006703">
    <property type="entry name" value="G_AIG1"/>
</dbReference>
<accession>A0A4Q2DFP9</accession>
<dbReference type="EMBL" id="SDEE01000251">
    <property type="protein sequence ID" value="RXW18647.1"/>
    <property type="molecule type" value="Genomic_DNA"/>
</dbReference>
<reference evidence="4 5" key="1">
    <citation type="submission" date="2019-01" db="EMBL/GenBank/DDBJ databases">
        <title>Draft genome sequence of Psathyrella aberdarensis IHI B618.</title>
        <authorList>
            <person name="Buettner E."/>
            <person name="Kellner H."/>
        </authorList>
    </citation>
    <scope>NUCLEOTIDE SEQUENCE [LARGE SCALE GENOMIC DNA]</scope>
    <source>
        <strain evidence="4 5">IHI B618</strain>
    </source>
</reference>
<organism evidence="4 5">
    <name type="scientific">Candolleomyces aberdarensis</name>
    <dbReference type="NCBI Taxonomy" id="2316362"/>
    <lineage>
        <taxon>Eukaryota</taxon>
        <taxon>Fungi</taxon>
        <taxon>Dikarya</taxon>
        <taxon>Basidiomycota</taxon>
        <taxon>Agaricomycotina</taxon>
        <taxon>Agaricomycetes</taxon>
        <taxon>Agaricomycetidae</taxon>
        <taxon>Agaricales</taxon>
        <taxon>Agaricineae</taxon>
        <taxon>Psathyrellaceae</taxon>
        <taxon>Candolleomyces</taxon>
    </lineage>
</organism>
<name>A0A4Q2DFP9_9AGAR</name>
<feature type="compositionally biased region" description="Pro residues" evidence="2">
    <location>
        <begin position="49"/>
        <end position="58"/>
    </location>
</feature>
<dbReference type="Proteomes" id="UP000290288">
    <property type="component" value="Unassembled WGS sequence"/>
</dbReference>
<dbReference type="CDD" id="cd00882">
    <property type="entry name" value="Ras_like_GTPase"/>
    <property type="match status" value="1"/>
</dbReference>
<dbReference type="STRING" id="2316362.A0A4Q2DFP9"/>
<feature type="region of interest" description="Disordered" evidence="2">
    <location>
        <begin position="366"/>
        <end position="407"/>
    </location>
</feature>
<feature type="compositionally biased region" description="Low complexity" evidence="2">
    <location>
        <begin position="396"/>
        <end position="407"/>
    </location>
</feature>
<keyword evidence="5" id="KW-1185">Reference proteome</keyword>
<dbReference type="OrthoDB" id="8954335at2759"/>